<dbReference type="InterPro" id="IPR017441">
    <property type="entry name" value="Protein_kinase_ATP_BS"/>
</dbReference>
<dbReference type="Gene3D" id="1.10.510.10">
    <property type="entry name" value="Transferase(Phosphotransferase) domain 1"/>
    <property type="match status" value="1"/>
</dbReference>
<keyword evidence="1" id="KW-0808">Transferase</keyword>
<keyword evidence="10" id="KW-1185">Reference proteome</keyword>
<dbReference type="CDD" id="cd06606">
    <property type="entry name" value="STKc_MAPKKK"/>
    <property type="match status" value="1"/>
</dbReference>
<dbReference type="PROSITE" id="PS00108">
    <property type="entry name" value="PROTEIN_KINASE_ST"/>
    <property type="match status" value="1"/>
</dbReference>
<keyword evidence="2 5" id="KW-0547">Nucleotide-binding</keyword>
<evidence type="ECO:0000256" key="6">
    <source>
        <dbReference type="RuleBase" id="RU000304"/>
    </source>
</evidence>
<organism evidence="9 10">
    <name type="scientific">Actinidia chinensis var. chinensis</name>
    <name type="common">Chinese soft-hair kiwi</name>
    <dbReference type="NCBI Taxonomy" id="1590841"/>
    <lineage>
        <taxon>Eukaryota</taxon>
        <taxon>Viridiplantae</taxon>
        <taxon>Streptophyta</taxon>
        <taxon>Embryophyta</taxon>
        <taxon>Tracheophyta</taxon>
        <taxon>Spermatophyta</taxon>
        <taxon>Magnoliopsida</taxon>
        <taxon>eudicotyledons</taxon>
        <taxon>Gunneridae</taxon>
        <taxon>Pentapetalae</taxon>
        <taxon>asterids</taxon>
        <taxon>Ericales</taxon>
        <taxon>Actinidiaceae</taxon>
        <taxon>Actinidia</taxon>
    </lineage>
</organism>
<dbReference type="GO" id="GO:0004674">
    <property type="term" value="F:protein serine/threonine kinase activity"/>
    <property type="evidence" value="ECO:0007669"/>
    <property type="project" value="UniProtKB-KW"/>
</dbReference>
<evidence type="ECO:0000259" key="8">
    <source>
        <dbReference type="PROSITE" id="PS50011"/>
    </source>
</evidence>
<dbReference type="GO" id="GO:0005524">
    <property type="term" value="F:ATP binding"/>
    <property type="evidence" value="ECO:0007669"/>
    <property type="project" value="UniProtKB-UniRule"/>
</dbReference>
<evidence type="ECO:0000256" key="2">
    <source>
        <dbReference type="ARBA" id="ARBA00022741"/>
    </source>
</evidence>
<evidence type="ECO:0000256" key="3">
    <source>
        <dbReference type="ARBA" id="ARBA00022777"/>
    </source>
</evidence>
<feature type="domain" description="Protein kinase" evidence="8">
    <location>
        <begin position="3"/>
        <end position="271"/>
    </location>
</feature>
<evidence type="ECO:0000256" key="7">
    <source>
        <dbReference type="SAM" id="MobiDB-lite"/>
    </source>
</evidence>
<dbReference type="Proteomes" id="UP000241394">
    <property type="component" value="Chromosome LG9"/>
</dbReference>
<dbReference type="AlphaFoldDB" id="A0A2R6R5L3"/>
<evidence type="ECO:0000313" key="10">
    <source>
        <dbReference type="Proteomes" id="UP000241394"/>
    </source>
</evidence>
<dbReference type="PROSITE" id="PS50011">
    <property type="entry name" value="PROTEIN_KINASE_DOM"/>
    <property type="match status" value="1"/>
</dbReference>
<feature type="region of interest" description="Disordered" evidence="7">
    <location>
        <begin position="276"/>
        <end position="295"/>
    </location>
</feature>
<evidence type="ECO:0000256" key="1">
    <source>
        <dbReference type="ARBA" id="ARBA00022679"/>
    </source>
</evidence>
<dbReference type="OMA" id="DQIGSCP"/>
<dbReference type="PANTHER" id="PTHR48011">
    <property type="entry name" value="CCR4-NOT TRANSCRIPTIONAL COMPLEX SUBUNIT CAF120-RELATED"/>
    <property type="match status" value="1"/>
</dbReference>
<dbReference type="FunCoup" id="A0A2R6R5L3">
    <property type="interactions" value="734"/>
</dbReference>
<dbReference type="InterPro" id="IPR000719">
    <property type="entry name" value="Prot_kinase_dom"/>
</dbReference>
<proteinExistence type="inferred from homology"/>
<dbReference type="EMBL" id="NKQK01000009">
    <property type="protein sequence ID" value="PSS21275.1"/>
    <property type="molecule type" value="Genomic_DNA"/>
</dbReference>
<keyword evidence="4 5" id="KW-0067">ATP-binding</keyword>
<evidence type="ECO:0000256" key="4">
    <source>
        <dbReference type="ARBA" id="ARBA00022840"/>
    </source>
</evidence>
<reference evidence="9 10" key="1">
    <citation type="submission" date="2017-07" db="EMBL/GenBank/DDBJ databases">
        <title>An improved, manually edited Actinidia chinensis var. chinensis (kiwifruit) genome highlights the challenges associated with draft genomes and gene prediction in plants.</title>
        <authorList>
            <person name="Pilkington S."/>
            <person name="Crowhurst R."/>
            <person name="Hilario E."/>
            <person name="Nardozza S."/>
            <person name="Fraser L."/>
            <person name="Peng Y."/>
            <person name="Gunaseelan K."/>
            <person name="Simpson R."/>
            <person name="Tahir J."/>
            <person name="Deroles S."/>
            <person name="Templeton K."/>
            <person name="Luo Z."/>
            <person name="Davy M."/>
            <person name="Cheng C."/>
            <person name="Mcneilage M."/>
            <person name="Scaglione D."/>
            <person name="Liu Y."/>
            <person name="Zhang Q."/>
            <person name="Datson P."/>
            <person name="De Silva N."/>
            <person name="Gardiner S."/>
            <person name="Bassett H."/>
            <person name="Chagne D."/>
            <person name="Mccallum J."/>
            <person name="Dzierzon H."/>
            <person name="Deng C."/>
            <person name="Wang Y.-Y."/>
            <person name="Barron N."/>
            <person name="Manako K."/>
            <person name="Bowen J."/>
            <person name="Foster T."/>
            <person name="Erridge Z."/>
            <person name="Tiffin H."/>
            <person name="Waite C."/>
            <person name="Davies K."/>
            <person name="Grierson E."/>
            <person name="Laing W."/>
            <person name="Kirk R."/>
            <person name="Chen X."/>
            <person name="Wood M."/>
            <person name="Montefiori M."/>
            <person name="Brummell D."/>
            <person name="Schwinn K."/>
            <person name="Catanach A."/>
            <person name="Fullerton C."/>
            <person name="Li D."/>
            <person name="Meiyalaghan S."/>
            <person name="Nieuwenhuizen N."/>
            <person name="Read N."/>
            <person name="Prakash R."/>
            <person name="Hunter D."/>
            <person name="Zhang H."/>
            <person name="Mckenzie M."/>
            <person name="Knabel M."/>
            <person name="Harris A."/>
            <person name="Allan A."/>
            <person name="Chen A."/>
            <person name="Janssen B."/>
            <person name="Plunkett B."/>
            <person name="Dwamena C."/>
            <person name="Voogd C."/>
            <person name="Leif D."/>
            <person name="Lafferty D."/>
            <person name="Souleyre E."/>
            <person name="Varkonyi-Gasic E."/>
            <person name="Gambi F."/>
            <person name="Hanley J."/>
            <person name="Yao J.-L."/>
            <person name="Cheung J."/>
            <person name="David K."/>
            <person name="Warren B."/>
            <person name="Marsh K."/>
            <person name="Snowden K."/>
            <person name="Lin-Wang K."/>
            <person name="Brian L."/>
            <person name="Martinez-Sanchez M."/>
            <person name="Wang M."/>
            <person name="Ileperuma N."/>
            <person name="Macnee N."/>
            <person name="Campin R."/>
            <person name="Mcatee P."/>
            <person name="Drummond R."/>
            <person name="Espley R."/>
            <person name="Ireland H."/>
            <person name="Wu R."/>
            <person name="Atkinson R."/>
            <person name="Karunairetnam S."/>
            <person name="Bulley S."/>
            <person name="Chunkath S."/>
            <person name="Hanley Z."/>
            <person name="Storey R."/>
            <person name="Thrimawithana A."/>
            <person name="Thomson S."/>
            <person name="David C."/>
            <person name="Testolin R."/>
        </authorList>
    </citation>
    <scope>NUCLEOTIDE SEQUENCE [LARGE SCALE GENOMIC DNA]</scope>
    <source>
        <strain evidence="10">cv. Red5</strain>
        <tissue evidence="9">Young leaf</tissue>
    </source>
</reference>
<evidence type="ECO:0000256" key="5">
    <source>
        <dbReference type="PROSITE-ProRule" id="PRU10141"/>
    </source>
</evidence>
<comment type="similarity">
    <text evidence="6">Belongs to the protein kinase superfamily.</text>
</comment>
<dbReference type="InParanoid" id="A0A2R6R5L3"/>
<keyword evidence="3 9" id="KW-0418">Kinase</keyword>
<comment type="caution">
    <text evidence="9">The sequence shown here is derived from an EMBL/GenBank/DDBJ whole genome shotgun (WGS) entry which is preliminary data.</text>
</comment>
<dbReference type="GO" id="GO:0007165">
    <property type="term" value="P:signal transduction"/>
    <property type="evidence" value="ECO:0007669"/>
    <property type="project" value="TreeGrafter"/>
</dbReference>
<dbReference type="PANTHER" id="PTHR48011:SF18">
    <property type="entry name" value="MITOGEN-ACTIVATED PROTEIN KINASE KINASE KINASE 19-RELATED"/>
    <property type="match status" value="1"/>
</dbReference>
<dbReference type="SUPFAM" id="SSF56112">
    <property type="entry name" value="Protein kinase-like (PK-like)"/>
    <property type="match status" value="1"/>
</dbReference>
<protein>
    <submittedName>
        <fullName evidence="9">Mitogen-activated protein kinase kinase</fullName>
    </submittedName>
</protein>
<accession>A0A2R6R5L3</accession>
<dbReference type="PROSITE" id="PS00107">
    <property type="entry name" value="PROTEIN_KINASE_ATP"/>
    <property type="match status" value="1"/>
</dbReference>
<dbReference type="SMART" id="SM00220">
    <property type="entry name" value="S_TKc"/>
    <property type="match status" value="1"/>
</dbReference>
<dbReference type="OrthoDB" id="8693905at2759"/>
<reference evidence="10" key="2">
    <citation type="journal article" date="2018" name="BMC Genomics">
        <title>A manually annotated Actinidia chinensis var. chinensis (kiwifruit) genome highlights the challenges associated with draft genomes and gene prediction in plants.</title>
        <authorList>
            <person name="Pilkington S.M."/>
            <person name="Crowhurst R."/>
            <person name="Hilario E."/>
            <person name="Nardozza S."/>
            <person name="Fraser L."/>
            <person name="Peng Y."/>
            <person name="Gunaseelan K."/>
            <person name="Simpson R."/>
            <person name="Tahir J."/>
            <person name="Deroles S.C."/>
            <person name="Templeton K."/>
            <person name="Luo Z."/>
            <person name="Davy M."/>
            <person name="Cheng C."/>
            <person name="McNeilage M."/>
            <person name="Scaglione D."/>
            <person name="Liu Y."/>
            <person name="Zhang Q."/>
            <person name="Datson P."/>
            <person name="De Silva N."/>
            <person name="Gardiner S.E."/>
            <person name="Bassett H."/>
            <person name="Chagne D."/>
            <person name="McCallum J."/>
            <person name="Dzierzon H."/>
            <person name="Deng C."/>
            <person name="Wang Y.Y."/>
            <person name="Barron L."/>
            <person name="Manako K."/>
            <person name="Bowen J."/>
            <person name="Foster T.M."/>
            <person name="Erridge Z.A."/>
            <person name="Tiffin H."/>
            <person name="Waite C.N."/>
            <person name="Davies K.M."/>
            <person name="Grierson E.P."/>
            <person name="Laing W.A."/>
            <person name="Kirk R."/>
            <person name="Chen X."/>
            <person name="Wood M."/>
            <person name="Montefiori M."/>
            <person name="Brummell D.A."/>
            <person name="Schwinn K.E."/>
            <person name="Catanach A."/>
            <person name="Fullerton C."/>
            <person name="Li D."/>
            <person name="Meiyalaghan S."/>
            <person name="Nieuwenhuizen N."/>
            <person name="Read N."/>
            <person name="Prakash R."/>
            <person name="Hunter D."/>
            <person name="Zhang H."/>
            <person name="McKenzie M."/>
            <person name="Knabel M."/>
            <person name="Harris A."/>
            <person name="Allan A.C."/>
            <person name="Gleave A."/>
            <person name="Chen A."/>
            <person name="Janssen B.J."/>
            <person name="Plunkett B."/>
            <person name="Ampomah-Dwamena C."/>
            <person name="Voogd C."/>
            <person name="Leif D."/>
            <person name="Lafferty D."/>
            <person name="Souleyre E.J.F."/>
            <person name="Varkonyi-Gasic E."/>
            <person name="Gambi F."/>
            <person name="Hanley J."/>
            <person name="Yao J.L."/>
            <person name="Cheung J."/>
            <person name="David K.M."/>
            <person name="Warren B."/>
            <person name="Marsh K."/>
            <person name="Snowden K.C."/>
            <person name="Lin-Wang K."/>
            <person name="Brian L."/>
            <person name="Martinez-Sanchez M."/>
            <person name="Wang M."/>
            <person name="Ileperuma N."/>
            <person name="Macnee N."/>
            <person name="Campin R."/>
            <person name="McAtee P."/>
            <person name="Drummond R.S.M."/>
            <person name="Espley R.V."/>
            <person name="Ireland H.S."/>
            <person name="Wu R."/>
            <person name="Atkinson R.G."/>
            <person name="Karunairetnam S."/>
            <person name="Bulley S."/>
            <person name="Chunkath S."/>
            <person name="Hanley Z."/>
            <person name="Storey R."/>
            <person name="Thrimawithana A.H."/>
            <person name="Thomson S."/>
            <person name="David C."/>
            <person name="Testolin R."/>
            <person name="Huang H."/>
            <person name="Hellens R.P."/>
            <person name="Schaffer R.J."/>
        </authorList>
    </citation>
    <scope>NUCLEOTIDE SEQUENCE [LARGE SCALE GENOMIC DNA]</scope>
    <source>
        <strain evidence="10">cv. Red5</strain>
    </source>
</reference>
<dbReference type="InterPro" id="IPR011009">
    <property type="entry name" value="Kinase-like_dom_sf"/>
</dbReference>
<evidence type="ECO:0000313" key="9">
    <source>
        <dbReference type="EMBL" id="PSS21275.1"/>
    </source>
</evidence>
<sequence length="357" mass="39557">MEWVRGETIGCGSFGTVNLAIPRSQNLRVPQLMAVKSCGSSHSALLMSEKSILEELQDCPQIIRCFGGDFGFEGGEKLYNLFLEYASGGDLARKLKNSSDRRLPESEVRRYTNSILKGLRHIHNNGFVHCDMKLQNILLCCSEDGRSDVAKIGDFGLAKRAGTRREKTGMELRGTPLYMPPETVAAGEQEAAADVWALGCLVAEMATGAPAWRCTADDDVWRLLMRIGVGEEIPEIPGNLSPAGKDFLGKCFVRDPKNRWTAEMLLNHPFVADQTEDNHSTVRSEHTCEASDWTSPRGPFDFPDWDIVESPFSTTPLPFQKYSSESTSDSSAADRLRPLVTGERSDWSVSDSWVTVR</sequence>
<feature type="binding site" evidence="5">
    <location>
        <position position="36"/>
    </location>
    <ligand>
        <name>ATP</name>
        <dbReference type="ChEBI" id="CHEBI:30616"/>
    </ligand>
</feature>
<feature type="region of interest" description="Disordered" evidence="7">
    <location>
        <begin position="316"/>
        <end position="337"/>
    </location>
</feature>
<feature type="compositionally biased region" description="Basic and acidic residues" evidence="7">
    <location>
        <begin position="276"/>
        <end position="289"/>
    </location>
</feature>
<dbReference type="InterPro" id="IPR052751">
    <property type="entry name" value="Plant_MAPKKK"/>
</dbReference>
<dbReference type="Gramene" id="PSS21275">
    <property type="protein sequence ID" value="PSS21275"/>
    <property type="gene ID" value="CEY00_Acc10319"/>
</dbReference>
<dbReference type="InterPro" id="IPR008271">
    <property type="entry name" value="Ser/Thr_kinase_AS"/>
</dbReference>
<keyword evidence="6" id="KW-0723">Serine/threonine-protein kinase</keyword>
<gene>
    <name evidence="9" type="ORF">CEY00_Acc10319</name>
</gene>
<name>A0A2R6R5L3_ACTCC</name>
<dbReference type="STRING" id="1590841.A0A2R6R5L3"/>
<dbReference type="Pfam" id="PF00069">
    <property type="entry name" value="Pkinase"/>
    <property type="match status" value="1"/>
</dbReference>